<evidence type="ECO:0000259" key="7">
    <source>
        <dbReference type="PROSITE" id="PS51266"/>
    </source>
</evidence>
<proteinExistence type="predicted"/>
<dbReference type="PROSITE" id="PS51270">
    <property type="entry name" value="ZF_CTCHY"/>
    <property type="match status" value="1"/>
</dbReference>
<dbReference type="InterPro" id="IPR001841">
    <property type="entry name" value="Znf_RING"/>
</dbReference>
<comment type="caution">
    <text evidence="9">The sequence shown here is derived from an EMBL/GenBank/DDBJ whole genome shotgun (WGS) entry which is preliminary data.</text>
</comment>
<feature type="compositionally biased region" description="Basic and acidic residues" evidence="5">
    <location>
        <begin position="117"/>
        <end position="128"/>
    </location>
</feature>
<evidence type="ECO:0000313" key="10">
    <source>
        <dbReference type="Proteomes" id="UP000594342"/>
    </source>
</evidence>
<dbReference type="PANTHER" id="PTHR21319">
    <property type="entry name" value="RING FINGER AND CHY ZINC FINGER DOMAIN-CONTAINING PROTEIN 1"/>
    <property type="match status" value="1"/>
</dbReference>
<keyword evidence="3" id="KW-0862">Zinc</keyword>
<dbReference type="PROSITE" id="PS50089">
    <property type="entry name" value="ZF_RING_2"/>
    <property type="match status" value="1"/>
</dbReference>
<feature type="domain" description="RING-type" evidence="6">
    <location>
        <begin position="273"/>
        <end position="314"/>
    </location>
</feature>
<name>A0A5K0U9N3_9VIRU</name>
<feature type="domain" description="CHY-type" evidence="7">
    <location>
        <begin position="135"/>
        <end position="211"/>
    </location>
</feature>
<dbReference type="SUPFAM" id="SSF161219">
    <property type="entry name" value="CHY zinc finger-like"/>
    <property type="match status" value="1"/>
</dbReference>
<dbReference type="SMART" id="SM00184">
    <property type="entry name" value="RING"/>
    <property type="match status" value="1"/>
</dbReference>
<keyword evidence="1" id="KW-0479">Metal-binding</keyword>
<reference evidence="9 10" key="1">
    <citation type="submission" date="2018-10" db="EMBL/GenBank/DDBJ databases">
        <authorList>
            <consortium name="IHU Genomes"/>
        </authorList>
    </citation>
    <scope>NUCLEOTIDE SEQUENCE [LARGE SCALE GENOMIC DNA]</scope>
    <source>
        <strain evidence="9 10">A1</strain>
    </source>
</reference>
<evidence type="ECO:0000256" key="2">
    <source>
        <dbReference type="ARBA" id="ARBA00022771"/>
    </source>
</evidence>
<evidence type="ECO:0000256" key="5">
    <source>
        <dbReference type="SAM" id="MobiDB-lite"/>
    </source>
</evidence>
<feature type="compositionally biased region" description="Basic and acidic residues" evidence="5">
    <location>
        <begin position="1"/>
        <end position="10"/>
    </location>
</feature>
<gene>
    <name evidence="9" type="ORF">YASMINEVIRUS_657</name>
</gene>
<dbReference type="Pfam" id="PF13639">
    <property type="entry name" value="zf-RING_2"/>
    <property type="match status" value="1"/>
</dbReference>
<dbReference type="EMBL" id="UPSH01000001">
    <property type="protein sequence ID" value="VBB18194.1"/>
    <property type="molecule type" value="Genomic_DNA"/>
</dbReference>
<feature type="compositionally biased region" description="Basic and acidic residues" evidence="5">
    <location>
        <begin position="17"/>
        <end position="26"/>
    </location>
</feature>
<dbReference type="GO" id="GO:0016567">
    <property type="term" value="P:protein ubiquitination"/>
    <property type="evidence" value="ECO:0007669"/>
    <property type="project" value="TreeGrafter"/>
</dbReference>
<dbReference type="PANTHER" id="PTHR21319:SF53">
    <property type="entry name" value="RING FINGER AND CHY ZINC FINGER DOMAIN-CONTAINING PROTEIN 1"/>
    <property type="match status" value="1"/>
</dbReference>
<evidence type="ECO:0000259" key="6">
    <source>
        <dbReference type="PROSITE" id="PS50089"/>
    </source>
</evidence>
<dbReference type="InterPro" id="IPR037275">
    <property type="entry name" value="Znf_CTCHY_sf"/>
</dbReference>
<feature type="region of interest" description="Disordered" evidence="5">
    <location>
        <begin position="98"/>
        <end position="128"/>
    </location>
</feature>
<feature type="domain" description="CTCHY-type" evidence="8">
    <location>
        <begin position="213"/>
        <end position="273"/>
    </location>
</feature>
<keyword evidence="2 4" id="KW-0863">Zinc-finger</keyword>
<dbReference type="Pfam" id="PF14599">
    <property type="entry name" value="zinc_ribbon_6"/>
    <property type="match status" value="1"/>
</dbReference>
<protein>
    <submittedName>
        <fullName evidence="9">RING finger and CHY zinc finger domain-containing protein 1</fullName>
    </submittedName>
</protein>
<feature type="compositionally biased region" description="Acidic residues" evidence="5">
    <location>
        <begin position="62"/>
        <end position="72"/>
    </location>
</feature>
<dbReference type="Gene3D" id="3.30.40.10">
    <property type="entry name" value="Zinc/RING finger domain, C3HC4 (zinc finger)"/>
    <property type="match status" value="1"/>
</dbReference>
<dbReference type="PROSITE" id="PS51266">
    <property type="entry name" value="ZF_CHY"/>
    <property type="match status" value="1"/>
</dbReference>
<dbReference type="Pfam" id="PF05495">
    <property type="entry name" value="zf-CHY"/>
    <property type="match status" value="1"/>
</dbReference>
<evidence type="ECO:0000256" key="1">
    <source>
        <dbReference type="ARBA" id="ARBA00022723"/>
    </source>
</evidence>
<dbReference type="GO" id="GO:0008270">
    <property type="term" value="F:zinc ion binding"/>
    <property type="evidence" value="ECO:0007669"/>
    <property type="project" value="UniProtKB-KW"/>
</dbReference>
<feature type="compositionally biased region" description="Basic and acidic residues" evidence="5">
    <location>
        <begin position="49"/>
        <end position="61"/>
    </location>
</feature>
<dbReference type="InterPro" id="IPR039512">
    <property type="entry name" value="RCHY1_zinc-ribbon"/>
</dbReference>
<dbReference type="SUPFAM" id="SSF57850">
    <property type="entry name" value="RING/U-box"/>
    <property type="match status" value="1"/>
</dbReference>
<dbReference type="PROSITE" id="PS50216">
    <property type="entry name" value="DHHC"/>
    <property type="match status" value="1"/>
</dbReference>
<dbReference type="InterPro" id="IPR037274">
    <property type="entry name" value="Znf_CHY_sf"/>
</dbReference>
<dbReference type="InterPro" id="IPR013083">
    <property type="entry name" value="Znf_RING/FYVE/PHD"/>
</dbReference>
<feature type="compositionally biased region" description="Polar residues" evidence="5">
    <location>
        <begin position="27"/>
        <end position="37"/>
    </location>
</feature>
<evidence type="ECO:0000313" key="9">
    <source>
        <dbReference type="EMBL" id="VBB18194.1"/>
    </source>
</evidence>
<dbReference type="SUPFAM" id="SSF161245">
    <property type="entry name" value="Zinc hairpin stack"/>
    <property type="match status" value="1"/>
</dbReference>
<accession>A0A5K0U9N3</accession>
<evidence type="ECO:0000259" key="8">
    <source>
        <dbReference type="PROSITE" id="PS51270"/>
    </source>
</evidence>
<organism evidence="9 10">
    <name type="scientific">Yasminevirus sp. GU-2018</name>
    <dbReference type="NCBI Taxonomy" id="2420051"/>
    <lineage>
        <taxon>Viruses</taxon>
        <taxon>Varidnaviria</taxon>
        <taxon>Bamfordvirae</taxon>
        <taxon>Nucleocytoviricota</taxon>
        <taxon>Megaviricetes</taxon>
        <taxon>Imitervirales</taxon>
        <taxon>Mimiviridae</taxon>
        <taxon>Klosneuvirinae</taxon>
        <taxon>Yasminevirus</taxon>
        <taxon>Yasminevirus saudimassiliense</taxon>
    </lineage>
</organism>
<feature type="region of interest" description="Disordered" evidence="5">
    <location>
        <begin position="1"/>
        <end position="72"/>
    </location>
</feature>
<dbReference type="Gene3D" id="2.20.28.10">
    <property type="match status" value="1"/>
</dbReference>
<evidence type="ECO:0000256" key="4">
    <source>
        <dbReference type="PROSITE-ProRule" id="PRU00175"/>
    </source>
</evidence>
<dbReference type="Proteomes" id="UP000594342">
    <property type="component" value="Unassembled WGS sequence"/>
</dbReference>
<dbReference type="GO" id="GO:0061630">
    <property type="term" value="F:ubiquitin protein ligase activity"/>
    <property type="evidence" value="ECO:0007669"/>
    <property type="project" value="TreeGrafter"/>
</dbReference>
<dbReference type="GO" id="GO:0006511">
    <property type="term" value="P:ubiquitin-dependent protein catabolic process"/>
    <property type="evidence" value="ECO:0007669"/>
    <property type="project" value="TreeGrafter"/>
</dbReference>
<keyword evidence="10" id="KW-1185">Reference proteome</keyword>
<evidence type="ECO:0000256" key="3">
    <source>
        <dbReference type="ARBA" id="ARBA00022833"/>
    </source>
</evidence>
<dbReference type="InterPro" id="IPR008913">
    <property type="entry name" value="Znf_CHY"/>
</dbReference>
<dbReference type="InterPro" id="IPR017921">
    <property type="entry name" value="Znf_CTCHY"/>
</dbReference>
<sequence length="379" mass="42888">MSASDEEVHSPPDNNDNQEREHEHINDSSIHNSYLTASSSSSDDVSSENGEHIDHSERNENNENEESDVDIDDVMVQLGILLSTMRENSDRHDLHEQYEQHEGGSVGDEEDVSSQNHSDDGCDKDNKEAHIDENDTGILKRCSHYDRGCHLLFPCCNAFYPCRFCHNDATTDYRLDPKLKHEADRKAVVTVKCRFCETVQDISEKCSKCEILFGRYFCSVCKLIDLQDKGQFHCEKCGICRQGGRDNFVHCDTCGICVPNQDHKCSRKIEGDCPVCCLPLFDAVNTTTTTKCGHWMHTACFREHTKHFNTCPLCLKSLSDSSAFNAYLDQQIEATPLPDEYKDKMVDILCNDCGAKCNVKFHFYGLKCSGCSGYNTKRV</sequence>